<dbReference type="GO" id="GO:0046872">
    <property type="term" value="F:metal ion binding"/>
    <property type="evidence" value="ECO:0007669"/>
    <property type="project" value="UniProtKB-KW"/>
</dbReference>
<dbReference type="NCBIfam" id="NF005748">
    <property type="entry name" value="PRK07572.1"/>
    <property type="match status" value="1"/>
</dbReference>
<dbReference type="Gene3D" id="3.20.20.140">
    <property type="entry name" value="Metal-dependent hydrolases"/>
    <property type="match status" value="1"/>
</dbReference>
<evidence type="ECO:0000256" key="2">
    <source>
        <dbReference type="ARBA" id="ARBA00022801"/>
    </source>
</evidence>
<dbReference type="InterPro" id="IPR011059">
    <property type="entry name" value="Metal-dep_hydrolase_composite"/>
</dbReference>
<dbReference type="AlphaFoldDB" id="A0A833ECE7"/>
<dbReference type="PANTHER" id="PTHR32027">
    <property type="entry name" value="CYTOSINE DEAMINASE"/>
    <property type="match status" value="1"/>
</dbReference>
<dbReference type="InterPro" id="IPR052349">
    <property type="entry name" value="Metallo-hydrolase_Enzymes"/>
</dbReference>
<dbReference type="FunFam" id="3.20.20.140:FF:000019">
    <property type="entry name" value="Cytosine deaminase"/>
    <property type="match status" value="1"/>
</dbReference>
<comment type="caution">
    <text evidence="4">The sequence shown here is derived from an EMBL/GenBank/DDBJ whole genome shotgun (WGS) entry which is preliminary data.</text>
</comment>
<dbReference type="GO" id="GO:0016814">
    <property type="term" value="F:hydrolase activity, acting on carbon-nitrogen (but not peptide) bonds, in cyclic amidines"/>
    <property type="evidence" value="ECO:0007669"/>
    <property type="project" value="TreeGrafter"/>
</dbReference>
<proteinExistence type="predicted"/>
<organism evidence="4 5">
    <name type="scientific">Caldiarchaeum subterraneum</name>
    <dbReference type="NCBI Taxonomy" id="311458"/>
    <lineage>
        <taxon>Archaea</taxon>
        <taxon>Nitrososphaerota</taxon>
        <taxon>Candidatus Caldarchaeales</taxon>
        <taxon>Candidatus Caldarchaeaceae</taxon>
        <taxon>Candidatus Caldarchaeum</taxon>
    </lineage>
</organism>
<dbReference type="NCBIfam" id="NF006685">
    <property type="entry name" value="PRK09230.1"/>
    <property type="match status" value="1"/>
</dbReference>
<dbReference type="SUPFAM" id="SSF51338">
    <property type="entry name" value="Composite domain of metallo-dependent hydrolases"/>
    <property type="match status" value="1"/>
</dbReference>
<dbReference type="InterPro" id="IPR013108">
    <property type="entry name" value="Amidohydro_3"/>
</dbReference>
<sequence length="422" mass="47443">MSLLIRGARLRRLDGFYDILIEDGRIVELSTSIKRSADEKIDAGGRLLTPSFTDMHFHLDSALTLGDPRYNESGTLIEGIEIWAEKKRGITVDDVKKRAIKAVKMMVSYGTTRLRTHADITEPKLSTLKGLLEVKKEMKDIIDMQITAFPQDGILTERGNVELLEKAVEMGADNVGIIPHYELTREDGVKSISVAFDIAQKYGKDVDGHVDETDDEQSRFLEVVAAEAIKRGYERRVTAGHATAMHSYNDAYAYKLYRILRRAGVTIIANPLINIHLQGRFDTYPKRRGMTRIKELLKHGVNVALGHDCIRDPWYPLGRGDMMQALFMAVHVGHLMGYQELKDSLDLITINAAKALRIEHEYGVETGKRADLVLLDARDELEALALQRPPLLVIKNGRIVVRRSGSEAELVIGGRKEKLDYV</sequence>
<evidence type="ECO:0000313" key="4">
    <source>
        <dbReference type="EMBL" id="HIQ30184.1"/>
    </source>
</evidence>
<dbReference type="Pfam" id="PF07969">
    <property type="entry name" value="Amidohydro_3"/>
    <property type="match status" value="1"/>
</dbReference>
<evidence type="ECO:0000259" key="3">
    <source>
        <dbReference type="Pfam" id="PF07969"/>
    </source>
</evidence>
<feature type="domain" description="Amidohydrolase 3" evidence="3">
    <location>
        <begin position="41"/>
        <end position="401"/>
    </location>
</feature>
<dbReference type="InterPro" id="IPR032466">
    <property type="entry name" value="Metal_Hydrolase"/>
</dbReference>
<protein>
    <submittedName>
        <fullName evidence="4">Cytosine deaminase</fullName>
    </submittedName>
</protein>
<dbReference type="CDD" id="cd01293">
    <property type="entry name" value="Bact_CD"/>
    <property type="match status" value="1"/>
</dbReference>
<dbReference type="PANTHER" id="PTHR32027:SF0">
    <property type="entry name" value="CYTOSINE DEAMINASE"/>
    <property type="match status" value="1"/>
</dbReference>
<dbReference type="SUPFAM" id="SSF51556">
    <property type="entry name" value="Metallo-dependent hydrolases"/>
    <property type="match status" value="1"/>
</dbReference>
<dbReference type="Proteomes" id="UP000608579">
    <property type="component" value="Unassembled WGS sequence"/>
</dbReference>
<accession>A0A833ECE7</accession>
<evidence type="ECO:0000313" key="5">
    <source>
        <dbReference type="Proteomes" id="UP000608579"/>
    </source>
</evidence>
<reference evidence="4" key="1">
    <citation type="journal article" date="2020" name="ISME J.">
        <title>Gammaproteobacteria mediating utilization of methyl-, sulfur- and petroleum organic compounds in deep ocean hydrothermal plumes.</title>
        <authorList>
            <person name="Zhou Z."/>
            <person name="Liu Y."/>
            <person name="Pan J."/>
            <person name="Cron B.R."/>
            <person name="Toner B.M."/>
            <person name="Anantharaman K."/>
            <person name="Breier J.A."/>
            <person name="Dick G.J."/>
            <person name="Li M."/>
        </authorList>
    </citation>
    <scope>NUCLEOTIDE SEQUENCE</scope>
    <source>
        <strain evidence="4">SZUA-1515</strain>
    </source>
</reference>
<keyword evidence="1" id="KW-0479">Metal-binding</keyword>
<name>A0A833ECE7_CALS0</name>
<evidence type="ECO:0000256" key="1">
    <source>
        <dbReference type="ARBA" id="ARBA00022723"/>
    </source>
</evidence>
<dbReference type="EMBL" id="DQVM01000121">
    <property type="protein sequence ID" value="HIQ30184.1"/>
    <property type="molecule type" value="Genomic_DNA"/>
</dbReference>
<keyword evidence="2" id="KW-0378">Hydrolase</keyword>
<gene>
    <name evidence="4" type="primary">codA</name>
    <name evidence="4" type="ORF">EYH45_06435</name>
</gene>
<dbReference type="Gene3D" id="2.30.40.10">
    <property type="entry name" value="Urease, subunit C, domain 1"/>
    <property type="match status" value="1"/>
</dbReference>